<name>A0A8S5LY71_9CAUD</name>
<organism evidence="1">
    <name type="scientific">Siphoviridae sp. ctA995</name>
    <dbReference type="NCBI Taxonomy" id="2826180"/>
    <lineage>
        <taxon>Viruses</taxon>
        <taxon>Duplodnaviria</taxon>
        <taxon>Heunggongvirae</taxon>
        <taxon>Uroviricota</taxon>
        <taxon>Caudoviricetes</taxon>
    </lineage>
</organism>
<accession>A0A8S5LY71</accession>
<reference evidence="1" key="1">
    <citation type="journal article" date="2021" name="Proc. Natl. Acad. Sci. U.S.A.">
        <title>A Catalog of Tens of Thousands of Viruses from Human Metagenomes Reveals Hidden Associations with Chronic Diseases.</title>
        <authorList>
            <person name="Tisza M.J."/>
            <person name="Buck C.B."/>
        </authorList>
    </citation>
    <scope>NUCLEOTIDE SEQUENCE</scope>
    <source>
        <strain evidence="1">CtA995</strain>
    </source>
</reference>
<dbReference type="EMBL" id="BK014769">
    <property type="protein sequence ID" value="DAD74989.1"/>
    <property type="molecule type" value="Genomic_DNA"/>
</dbReference>
<evidence type="ECO:0000313" key="1">
    <source>
        <dbReference type="EMBL" id="DAD74989.1"/>
    </source>
</evidence>
<proteinExistence type="predicted"/>
<sequence>MKPNFKDKTEFARLEDKAIDGQLDYTDYPPAEYKYFSKLAKLGYNNRHKGWDMITCLKLQQELQSEYRQYHDEGEEYLRLCTRIQDNIKKSADLVRKMYKQAATKDEMLSLALQTIELLTNENGFVKRISEKVKEMKE</sequence>
<protein>
    <submittedName>
        <fullName evidence="1">Uncharacterized protein</fullName>
    </submittedName>
</protein>